<organism evidence="4 5">
    <name type="scientific">Phycisphaera mikurensis (strain NBRC 102666 / KCTC 22515 / FYK2301M01)</name>
    <dbReference type="NCBI Taxonomy" id="1142394"/>
    <lineage>
        <taxon>Bacteria</taxon>
        <taxon>Pseudomonadati</taxon>
        <taxon>Planctomycetota</taxon>
        <taxon>Phycisphaerae</taxon>
        <taxon>Phycisphaerales</taxon>
        <taxon>Phycisphaeraceae</taxon>
        <taxon>Phycisphaera</taxon>
    </lineage>
</organism>
<dbReference type="InterPro" id="IPR027039">
    <property type="entry name" value="Crtac1"/>
</dbReference>
<feature type="domain" description="ASPIC/UnbV" evidence="3">
    <location>
        <begin position="576"/>
        <end position="642"/>
    </location>
</feature>
<proteinExistence type="predicted"/>
<name>I0IHG6_PHYMF</name>
<dbReference type="HOGENOM" id="CLU_423808_0_0_0"/>
<dbReference type="Gene3D" id="2.130.10.130">
    <property type="entry name" value="Integrin alpha, N-terminal"/>
    <property type="match status" value="1"/>
</dbReference>
<dbReference type="OrthoDB" id="5287961at2"/>
<dbReference type="EMBL" id="AP012338">
    <property type="protein sequence ID" value="BAM04704.1"/>
    <property type="molecule type" value="Genomic_DNA"/>
</dbReference>
<dbReference type="eggNOG" id="COG2931">
    <property type="taxonomic scope" value="Bacteria"/>
</dbReference>
<dbReference type="InterPro" id="IPR013517">
    <property type="entry name" value="FG-GAP"/>
</dbReference>
<dbReference type="InterPro" id="IPR028994">
    <property type="entry name" value="Integrin_alpha_N"/>
</dbReference>
<keyword evidence="5" id="KW-1185">Reference proteome</keyword>
<gene>
    <name evidence="4" type="ordered locus">PSMK_25450</name>
</gene>
<dbReference type="Proteomes" id="UP000007881">
    <property type="component" value="Chromosome"/>
</dbReference>
<evidence type="ECO:0000313" key="5">
    <source>
        <dbReference type="Proteomes" id="UP000007881"/>
    </source>
</evidence>
<feature type="chain" id="PRO_5003629687" description="ASPIC/UnbV domain-containing protein" evidence="2">
    <location>
        <begin position="22"/>
        <end position="647"/>
    </location>
</feature>
<dbReference type="STRING" id="1142394.PSMK_25450"/>
<protein>
    <recommendedName>
        <fullName evidence="3">ASPIC/UnbV domain-containing protein</fullName>
    </recommendedName>
</protein>
<dbReference type="PANTHER" id="PTHR16026:SF0">
    <property type="entry name" value="CARTILAGE ACIDIC PROTEIN 1"/>
    <property type="match status" value="1"/>
</dbReference>
<dbReference type="InterPro" id="IPR011519">
    <property type="entry name" value="UnbV_ASPIC"/>
</dbReference>
<dbReference type="Pfam" id="PF07593">
    <property type="entry name" value="UnbV_ASPIC"/>
    <property type="match status" value="1"/>
</dbReference>
<keyword evidence="1 2" id="KW-0732">Signal</keyword>
<reference evidence="4 5" key="1">
    <citation type="submission" date="2012-02" db="EMBL/GenBank/DDBJ databases">
        <title>Complete genome sequence of Phycisphaera mikurensis NBRC 102666.</title>
        <authorList>
            <person name="Ankai A."/>
            <person name="Hosoyama A."/>
            <person name="Terui Y."/>
            <person name="Sekine M."/>
            <person name="Fukai R."/>
            <person name="Kato Y."/>
            <person name="Nakamura S."/>
            <person name="Yamada-Narita S."/>
            <person name="Kawakoshi A."/>
            <person name="Fukunaga Y."/>
            <person name="Yamazaki S."/>
            <person name="Fujita N."/>
        </authorList>
    </citation>
    <scope>NUCLEOTIDE SEQUENCE [LARGE SCALE GENOMIC DNA]</scope>
    <source>
        <strain evidence="5">NBRC 102666 / KCTC 22515 / FYK2301M01</strain>
    </source>
</reference>
<feature type="signal peptide" evidence="2">
    <location>
        <begin position="1"/>
        <end position="21"/>
    </location>
</feature>
<dbReference type="RefSeq" id="WP_014437917.1">
    <property type="nucleotide sequence ID" value="NC_017080.1"/>
</dbReference>
<dbReference type="Pfam" id="PF13517">
    <property type="entry name" value="FG-GAP_3"/>
    <property type="match status" value="3"/>
</dbReference>
<evidence type="ECO:0000313" key="4">
    <source>
        <dbReference type="EMBL" id="BAM04704.1"/>
    </source>
</evidence>
<sequence>MLHPVRRSPALLTLGSAFALAPLAAAELPSPLGAVHFFDVTASVGIVSPPDWKYGGPLVADFNGDGLYDLVLQNHDQTPLLLYFANGDGTYTQQKDPYHRADFHGLAAGDYDADGDPDFLISLGGGNATNPKPPRLLRNEGGGEFEDVTETSGFADIGGRGRSVALSDLDDDGDLDLLTINAKQAAGETGPRNFLAENLGDGTFEPRSSAGFDQTEAEKVFMTDFDGDGFPDAITFGPWNAVKFWKGDGSFGLTDVTEQWLPADLQNARSVEAVAEADFDNDGDPDYYLARGGMTNNNVVEVDPERSRLDIKTQGRVGDLALTFQTEPGSSGIDLTRFHRAEKPKPSEFPVFLGAEKEEIPAPHEMKWVGPPMAKGFPEELGDSGWYLGHLGDKQWKLVYHATEWTAWSASASFINVASYEADFKVGNPDLPDLLLRNDGSSLADVSDGLPELTGDTSRGVVAGDFNNDGGTDLFVYRHGDLTTRLPDLLLLNDGGADGGFAFTQHLDHNATDTSAAAHGDMGAAFDHDLDGKLDLFSGDADDGSWHLYENHTADADTGNFLLVRVGRSPGGVDPLGAIVRVDAGHGTPMLRVGAGASAFSQNLLDTLHFGLGDADAAASVTVTWRDGTEETLENIDANQRIEVGSF</sequence>
<dbReference type="SUPFAM" id="SSF69318">
    <property type="entry name" value="Integrin alpha N-terminal domain"/>
    <property type="match status" value="2"/>
</dbReference>
<evidence type="ECO:0000259" key="3">
    <source>
        <dbReference type="Pfam" id="PF07593"/>
    </source>
</evidence>
<dbReference type="KEGG" id="phm:PSMK_25450"/>
<accession>I0IHG6</accession>
<dbReference type="PANTHER" id="PTHR16026">
    <property type="entry name" value="CARTILAGE ACIDIC PROTEIN 1"/>
    <property type="match status" value="1"/>
</dbReference>
<evidence type="ECO:0000256" key="2">
    <source>
        <dbReference type="SAM" id="SignalP"/>
    </source>
</evidence>
<dbReference type="AlphaFoldDB" id="I0IHG6"/>
<evidence type="ECO:0000256" key="1">
    <source>
        <dbReference type="ARBA" id="ARBA00022729"/>
    </source>
</evidence>